<dbReference type="RefSeq" id="WP_106458844.1">
    <property type="nucleotide sequence ID" value="NZ_PXOH01000034.1"/>
</dbReference>
<dbReference type="EMBL" id="PXOH01000034">
    <property type="protein sequence ID" value="PSF33046.1"/>
    <property type="molecule type" value="Genomic_DNA"/>
</dbReference>
<evidence type="ECO:0000256" key="2">
    <source>
        <dbReference type="ARBA" id="ARBA00022747"/>
    </source>
</evidence>
<reference evidence="6 7" key="2">
    <citation type="submission" date="2018-03" db="EMBL/GenBank/DDBJ databases">
        <authorList>
            <person name="Keele B.F."/>
        </authorList>
    </citation>
    <scope>NUCLEOTIDE SEQUENCE [LARGE SCALE GENOMIC DNA]</scope>
    <source>
        <strain evidence="6 7">CCALA 016</strain>
    </source>
</reference>
<dbReference type="Gene3D" id="3.90.220.20">
    <property type="entry name" value="DNA methylase specificity domains"/>
    <property type="match status" value="2"/>
</dbReference>
<evidence type="ECO:0000313" key="7">
    <source>
        <dbReference type="Proteomes" id="UP000239001"/>
    </source>
</evidence>
<dbReference type="InterPro" id="IPR051212">
    <property type="entry name" value="Type-I_RE_S_subunit"/>
</dbReference>
<dbReference type="AlphaFoldDB" id="A0A2T1LSM3"/>
<feature type="domain" description="Type I restriction modification DNA specificity" evidence="5">
    <location>
        <begin position="231"/>
        <end position="400"/>
    </location>
</feature>
<proteinExistence type="inferred from homology"/>
<dbReference type="Proteomes" id="UP000239001">
    <property type="component" value="Unassembled WGS sequence"/>
</dbReference>
<dbReference type="OrthoDB" id="420671at2"/>
<dbReference type="PANTHER" id="PTHR43140">
    <property type="entry name" value="TYPE-1 RESTRICTION ENZYME ECOKI SPECIFICITY PROTEIN"/>
    <property type="match status" value="1"/>
</dbReference>
<keyword evidence="2" id="KW-0680">Restriction system</keyword>
<evidence type="ECO:0000256" key="4">
    <source>
        <dbReference type="ARBA" id="ARBA00038652"/>
    </source>
</evidence>
<keyword evidence="3" id="KW-0238">DNA-binding</keyword>
<feature type="domain" description="Type I restriction modification DNA specificity" evidence="5">
    <location>
        <begin position="26"/>
        <end position="193"/>
    </location>
</feature>
<keyword evidence="7" id="KW-1185">Reference proteome</keyword>
<sequence length="424" mass="47519">MMDDFKQWKQYPKYKDSGVKWLGMIPEHWEVKRLKFISNIIMGQSPNSDDYSYEEGVPFLQGNAEFGEQYPQAKIYCSTANKYANKGNILLSVRAPVGALNIANQKYGIGRGLCAIKNCETLINKDFAWYLLNVIKIGLSFLSTGSTYEAVTVDDVSNLVSVIPSLTEQKKIAQFLGKETAKIDNLINKKQHLIELLQEKRTAIISHAVTKGLNPDVPMKYSGVEWLGMIPEHWEVKRLKFISNIIMGQSPNSDDYSYEEGVPFLQGNAEFGEQYPQAKIYCSTANKYANKGNILLSVRAPVGALNIANQKYGIGRGLCAIKNCETLINKDFAWYLLNVIKIGLSFLSTGSTYEAVTVDDVSNLVSVIPPLTEQQKIAEYLDIQTQKIDTLINKTQTSIEYLKEYRTALISAAVTGKIDVREEI</sequence>
<dbReference type="GO" id="GO:0003677">
    <property type="term" value="F:DNA binding"/>
    <property type="evidence" value="ECO:0007669"/>
    <property type="project" value="UniProtKB-KW"/>
</dbReference>
<name>A0A2T1LSM3_9CHRO</name>
<keyword evidence="6" id="KW-0540">Nuclease</keyword>
<comment type="caution">
    <text evidence="6">The sequence shown here is derived from an EMBL/GenBank/DDBJ whole genome shotgun (WGS) entry which is preliminary data.</text>
</comment>
<comment type="similarity">
    <text evidence="1">Belongs to the type-I restriction system S methylase family.</text>
</comment>
<dbReference type="CDD" id="cd17497">
    <property type="entry name" value="RMtype1_S_TteMORF1547P-TRD2-CR2_like"/>
    <property type="match status" value="2"/>
</dbReference>
<dbReference type="Pfam" id="PF01420">
    <property type="entry name" value="Methylase_S"/>
    <property type="match status" value="2"/>
</dbReference>
<dbReference type="InterPro" id="IPR044946">
    <property type="entry name" value="Restrct_endonuc_typeI_TRD_sf"/>
</dbReference>
<accession>A0A2T1LSM3</accession>
<dbReference type="PANTHER" id="PTHR43140:SF1">
    <property type="entry name" value="TYPE I RESTRICTION ENZYME ECOKI SPECIFICITY SUBUNIT"/>
    <property type="match status" value="1"/>
</dbReference>
<dbReference type="SUPFAM" id="SSF116734">
    <property type="entry name" value="DNA methylase specificity domain"/>
    <property type="match status" value="2"/>
</dbReference>
<dbReference type="GO" id="GO:0009307">
    <property type="term" value="P:DNA restriction-modification system"/>
    <property type="evidence" value="ECO:0007669"/>
    <property type="project" value="UniProtKB-KW"/>
</dbReference>
<evidence type="ECO:0000259" key="5">
    <source>
        <dbReference type="Pfam" id="PF01420"/>
    </source>
</evidence>
<gene>
    <name evidence="6" type="ORF">C7H19_20830</name>
</gene>
<reference evidence="6 7" key="1">
    <citation type="submission" date="2018-03" db="EMBL/GenBank/DDBJ databases">
        <title>The ancient ancestry and fast evolution of plastids.</title>
        <authorList>
            <person name="Moore K.R."/>
            <person name="Magnabosco C."/>
            <person name="Momper L."/>
            <person name="Gold D.A."/>
            <person name="Bosak T."/>
            <person name="Fournier G.P."/>
        </authorList>
    </citation>
    <scope>NUCLEOTIDE SEQUENCE [LARGE SCALE GENOMIC DNA]</scope>
    <source>
        <strain evidence="6 7">CCALA 016</strain>
    </source>
</reference>
<evidence type="ECO:0000256" key="3">
    <source>
        <dbReference type="ARBA" id="ARBA00023125"/>
    </source>
</evidence>
<protein>
    <submittedName>
        <fullName evidence="6">Restriction endonuclease subunit S</fullName>
    </submittedName>
</protein>
<keyword evidence="6" id="KW-0378">Hydrolase</keyword>
<comment type="subunit">
    <text evidence="4">The methyltransferase is composed of M and S polypeptides.</text>
</comment>
<evidence type="ECO:0000256" key="1">
    <source>
        <dbReference type="ARBA" id="ARBA00010923"/>
    </source>
</evidence>
<keyword evidence="6" id="KW-0255">Endonuclease</keyword>
<dbReference type="InterPro" id="IPR000055">
    <property type="entry name" value="Restrct_endonuc_typeI_TRD"/>
</dbReference>
<evidence type="ECO:0000313" key="6">
    <source>
        <dbReference type="EMBL" id="PSF33046.1"/>
    </source>
</evidence>
<dbReference type="GO" id="GO:0004519">
    <property type="term" value="F:endonuclease activity"/>
    <property type="evidence" value="ECO:0007669"/>
    <property type="project" value="UniProtKB-KW"/>
</dbReference>
<organism evidence="6 7">
    <name type="scientific">Aphanothece hegewaldii CCALA 016</name>
    <dbReference type="NCBI Taxonomy" id="2107694"/>
    <lineage>
        <taxon>Bacteria</taxon>
        <taxon>Bacillati</taxon>
        <taxon>Cyanobacteriota</taxon>
        <taxon>Cyanophyceae</taxon>
        <taxon>Oscillatoriophycideae</taxon>
        <taxon>Chroococcales</taxon>
        <taxon>Aphanothecaceae</taxon>
        <taxon>Aphanothece</taxon>
    </lineage>
</organism>